<proteinExistence type="predicted"/>
<dbReference type="RefSeq" id="XP_067544126.1">
    <property type="nucleotide sequence ID" value="XM_067688029.1"/>
</dbReference>
<organism evidence="1 2">
    <name type="scientific">Nematocida displodere</name>
    <dbReference type="NCBI Taxonomy" id="1805483"/>
    <lineage>
        <taxon>Eukaryota</taxon>
        <taxon>Fungi</taxon>
        <taxon>Fungi incertae sedis</taxon>
        <taxon>Microsporidia</taxon>
        <taxon>Nematocida</taxon>
    </lineage>
</organism>
<sequence length="156" mass="18130">MEDFQQKPLLNGAWRQFWVNKVASCPKLVAKHQTKLLKTADTYKKTLETEKTRRARRIEHIQNVFNSWKASEIGKVLYNPPIEKGEVCQNKEDTHCYRSVLGCLFCPSRVHAHPVRTNPPYKPSTHCTSTYYTSTYYTSTYHHTSIHLKTTPSSNK</sequence>
<dbReference type="Proteomes" id="UP000185944">
    <property type="component" value="Unassembled WGS sequence"/>
</dbReference>
<gene>
    <name evidence="1" type="ORF">NEDG_00611</name>
</gene>
<protein>
    <submittedName>
        <fullName evidence="1">Uncharacterized protein</fullName>
    </submittedName>
</protein>
<dbReference type="AlphaFoldDB" id="A0A177ECC7"/>
<reference evidence="1 2" key="1">
    <citation type="submission" date="2016-02" db="EMBL/GenBank/DDBJ databases">
        <title>Discovery of a natural microsporidian pathogen with a broad tissue tropism in Caenorhabditis elegans.</title>
        <authorList>
            <person name="Luallen R.J."/>
            <person name="Reinke A.W."/>
            <person name="Tong L."/>
            <person name="Botts M.R."/>
            <person name="Felix M.-A."/>
            <person name="Troemel E.R."/>
        </authorList>
    </citation>
    <scope>NUCLEOTIDE SEQUENCE [LARGE SCALE GENOMIC DNA]</scope>
    <source>
        <strain evidence="1 2">JUm2807</strain>
    </source>
</reference>
<evidence type="ECO:0000313" key="2">
    <source>
        <dbReference type="Proteomes" id="UP000185944"/>
    </source>
</evidence>
<accession>A0A177ECC7</accession>
<evidence type="ECO:0000313" key="1">
    <source>
        <dbReference type="EMBL" id="OAG29478.1"/>
    </source>
</evidence>
<dbReference type="VEuPathDB" id="MicrosporidiaDB:NEDG_00611"/>
<name>A0A177ECC7_9MICR</name>
<dbReference type="EMBL" id="LTDL01000040">
    <property type="protein sequence ID" value="OAG29478.1"/>
    <property type="molecule type" value="Genomic_DNA"/>
</dbReference>
<dbReference type="GeneID" id="93646961"/>
<keyword evidence="2" id="KW-1185">Reference proteome</keyword>
<comment type="caution">
    <text evidence="1">The sequence shown here is derived from an EMBL/GenBank/DDBJ whole genome shotgun (WGS) entry which is preliminary data.</text>
</comment>